<dbReference type="InterPro" id="IPR058031">
    <property type="entry name" value="AAA_lid_NorR"/>
</dbReference>
<keyword evidence="5" id="KW-0804">Transcription</keyword>
<dbReference type="GO" id="GO:0006355">
    <property type="term" value="P:regulation of DNA-templated transcription"/>
    <property type="evidence" value="ECO:0007669"/>
    <property type="project" value="InterPro"/>
</dbReference>
<dbReference type="PANTHER" id="PTHR32071:SF121">
    <property type="entry name" value="SIGMA L-DEPENDENT TRANSCRIPTIONAL REGULATOR YQIR-RELATED"/>
    <property type="match status" value="1"/>
</dbReference>
<dbReference type="RefSeq" id="WP_044017549.1">
    <property type="nucleotide sequence ID" value="NZ_RWIT01000002.1"/>
</dbReference>
<dbReference type="SUPFAM" id="SSF52172">
    <property type="entry name" value="CheY-like"/>
    <property type="match status" value="1"/>
</dbReference>
<organism evidence="9 10">
    <name type="scientific">Hymenobacter rigui</name>
    <dbReference type="NCBI Taxonomy" id="334424"/>
    <lineage>
        <taxon>Bacteria</taxon>
        <taxon>Pseudomonadati</taxon>
        <taxon>Bacteroidota</taxon>
        <taxon>Cytophagia</taxon>
        <taxon>Cytophagales</taxon>
        <taxon>Hymenobacteraceae</taxon>
        <taxon>Hymenobacter</taxon>
    </lineage>
</organism>
<dbReference type="PROSITE" id="PS00688">
    <property type="entry name" value="SIGMA54_INTERACT_3"/>
    <property type="match status" value="1"/>
</dbReference>
<dbReference type="PROSITE" id="PS00676">
    <property type="entry name" value="SIGMA54_INTERACT_2"/>
    <property type="match status" value="1"/>
</dbReference>
<feature type="domain" description="Sigma-54 factor interaction" evidence="7">
    <location>
        <begin position="146"/>
        <end position="375"/>
    </location>
</feature>
<dbReference type="PANTHER" id="PTHR32071">
    <property type="entry name" value="TRANSCRIPTIONAL REGULATORY PROTEIN"/>
    <property type="match status" value="1"/>
</dbReference>
<dbReference type="InterPro" id="IPR009057">
    <property type="entry name" value="Homeodomain-like_sf"/>
</dbReference>
<dbReference type="Pfam" id="PF00158">
    <property type="entry name" value="Sigma54_activat"/>
    <property type="match status" value="1"/>
</dbReference>
<dbReference type="AlphaFoldDB" id="A0A3R9NLM0"/>
<dbReference type="SUPFAM" id="SSF46689">
    <property type="entry name" value="Homeodomain-like"/>
    <property type="match status" value="1"/>
</dbReference>
<dbReference type="InterPro" id="IPR001789">
    <property type="entry name" value="Sig_transdc_resp-reg_receiver"/>
</dbReference>
<proteinExistence type="predicted"/>
<evidence type="ECO:0000256" key="6">
    <source>
        <dbReference type="PROSITE-ProRule" id="PRU00169"/>
    </source>
</evidence>
<dbReference type="InterPro" id="IPR002078">
    <property type="entry name" value="Sigma_54_int"/>
</dbReference>
<dbReference type="Gene3D" id="1.10.10.60">
    <property type="entry name" value="Homeodomain-like"/>
    <property type="match status" value="1"/>
</dbReference>
<protein>
    <submittedName>
        <fullName evidence="9">Sigma-54-dependent Fis family transcriptional regulator</fullName>
    </submittedName>
</protein>
<dbReference type="SUPFAM" id="SSF52540">
    <property type="entry name" value="P-loop containing nucleoside triphosphate hydrolases"/>
    <property type="match status" value="1"/>
</dbReference>
<dbReference type="GO" id="GO:0043565">
    <property type="term" value="F:sequence-specific DNA binding"/>
    <property type="evidence" value="ECO:0007669"/>
    <property type="project" value="InterPro"/>
</dbReference>
<evidence type="ECO:0000256" key="5">
    <source>
        <dbReference type="ARBA" id="ARBA00023163"/>
    </source>
</evidence>
<name>A0A3R9NLM0_9BACT</name>
<dbReference type="FunFam" id="3.40.50.300:FF:000006">
    <property type="entry name" value="DNA-binding transcriptional regulator NtrC"/>
    <property type="match status" value="1"/>
</dbReference>
<feature type="domain" description="Response regulatory" evidence="8">
    <location>
        <begin position="5"/>
        <end position="121"/>
    </location>
</feature>
<keyword evidence="4" id="KW-0238">DNA-binding</keyword>
<dbReference type="Pfam" id="PF25601">
    <property type="entry name" value="AAA_lid_14"/>
    <property type="match status" value="1"/>
</dbReference>
<dbReference type="Gene3D" id="3.40.50.2300">
    <property type="match status" value="1"/>
</dbReference>
<evidence type="ECO:0000259" key="8">
    <source>
        <dbReference type="PROSITE" id="PS50110"/>
    </source>
</evidence>
<dbReference type="EMBL" id="RWIT01000002">
    <property type="protein sequence ID" value="RSK49899.1"/>
    <property type="molecule type" value="Genomic_DNA"/>
</dbReference>
<comment type="caution">
    <text evidence="9">The sequence shown here is derived from an EMBL/GenBank/DDBJ whole genome shotgun (WGS) entry which is preliminary data.</text>
</comment>
<keyword evidence="2" id="KW-0067">ATP-binding</keyword>
<evidence type="ECO:0000313" key="10">
    <source>
        <dbReference type="Proteomes" id="UP000273500"/>
    </source>
</evidence>
<dbReference type="Proteomes" id="UP000273500">
    <property type="component" value="Unassembled WGS sequence"/>
</dbReference>
<dbReference type="Pfam" id="PF02954">
    <property type="entry name" value="HTH_8"/>
    <property type="match status" value="1"/>
</dbReference>
<dbReference type="Gene3D" id="1.10.8.60">
    <property type="match status" value="1"/>
</dbReference>
<dbReference type="CDD" id="cd00009">
    <property type="entry name" value="AAA"/>
    <property type="match status" value="1"/>
</dbReference>
<feature type="modified residue" description="4-aspartylphosphate" evidence="6">
    <location>
        <position position="56"/>
    </location>
</feature>
<dbReference type="Pfam" id="PF00072">
    <property type="entry name" value="Response_reg"/>
    <property type="match status" value="1"/>
</dbReference>
<dbReference type="InterPro" id="IPR025943">
    <property type="entry name" value="Sigma_54_int_dom_ATP-bd_2"/>
</dbReference>
<dbReference type="GO" id="GO:0005524">
    <property type="term" value="F:ATP binding"/>
    <property type="evidence" value="ECO:0007669"/>
    <property type="project" value="UniProtKB-KW"/>
</dbReference>
<dbReference type="SMART" id="SM00382">
    <property type="entry name" value="AAA"/>
    <property type="match status" value="1"/>
</dbReference>
<evidence type="ECO:0000256" key="1">
    <source>
        <dbReference type="ARBA" id="ARBA00022741"/>
    </source>
</evidence>
<dbReference type="PROSITE" id="PS50045">
    <property type="entry name" value="SIGMA54_INTERACT_4"/>
    <property type="match status" value="1"/>
</dbReference>
<dbReference type="SMART" id="SM00448">
    <property type="entry name" value="REC"/>
    <property type="match status" value="1"/>
</dbReference>
<dbReference type="OrthoDB" id="9782110at2"/>
<evidence type="ECO:0000256" key="3">
    <source>
        <dbReference type="ARBA" id="ARBA00023015"/>
    </source>
</evidence>
<sequence length="452" mass="50271">MPTGTLLLIDDEARLRQLLARVLELEGYTVLQAPDASRGLELLQQHAREVLVVISDVKLPDGHGVDLMPRYRAKAPDCEIVLLTAFGTIPDGVRAMKQGAFDYLTKGDYEQQLVVVVERAAEKARLRHRVAELERRMSQRFSFESMIGTAPALRRAQDLARQVAPTDSTVLLEGPTGAGKELFAQALHEASERKAKPFVAVNCSAFPKDLLESELFGYKKGAFTGALADKKGLLEEASGGTLFLDEIGELELNVQAKFLRVLETRQFTKLGDTKPTSVNVRIVAATNRNLKQEAAEGRFRPDLYYRLSVFTLNVPSLRDRAADVPALAAHFLQHFAAQLRKRLPGLEPECVELLQRYEWPGNVRELKNVLERAAILAPTDQPLSAGYLPDEFHTLPAPLSPDADPADQSLRAVEARHIRQVLHQCQGNKTEAARRLGIGLTTLYRKVQEYEL</sequence>
<dbReference type="InterPro" id="IPR025944">
    <property type="entry name" value="Sigma_54_int_dom_CS"/>
</dbReference>
<dbReference type="InterPro" id="IPR027417">
    <property type="entry name" value="P-loop_NTPase"/>
</dbReference>
<accession>A0A3R9NLM0</accession>
<gene>
    <name evidence="9" type="ORF">EI291_04435</name>
</gene>
<reference evidence="9 10" key="1">
    <citation type="submission" date="2018-12" db="EMBL/GenBank/DDBJ databases">
        <authorList>
            <person name="Feng G."/>
            <person name="Zhu H."/>
        </authorList>
    </citation>
    <scope>NUCLEOTIDE SEQUENCE [LARGE SCALE GENOMIC DNA]</scope>
    <source>
        <strain evidence="9 10">KCTC 12533</strain>
    </source>
</reference>
<dbReference type="Gene3D" id="3.40.50.300">
    <property type="entry name" value="P-loop containing nucleotide triphosphate hydrolases"/>
    <property type="match status" value="1"/>
</dbReference>
<dbReference type="PRINTS" id="PR01590">
    <property type="entry name" value="HTHFIS"/>
</dbReference>
<keyword evidence="10" id="KW-1185">Reference proteome</keyword>
<evidence type="ECO:0000256" key="4">
    <source>
        <dbReference type="ARBA" id="ARBA00023125"/>
    </source>
</evidence>
<dbReference type="InterPro" id="IPR011006">
    <property type="entry name" value="CheY-like_superfamily"/>
</dbReference>
<keyword evidence="1" id="KW-0547">Nucleotide-binding</keyword>
<evidence type="ECO:0000256" key="2">
    <source>
        <dbReference type="ARBA" id="ARBA00022840"/>
    </source>
</evidence>
<dbReference type="InterPro" id="IPR003593">
    <property type="entry name" value="AAA+_ATPase"/>
</dbReference>
<dbReference type="InterPro" id="IPR002197">
    <property type="entry name" value="HTH_Fis"/>
</dbReference>
<keyword evidence="6" id="KW-0597">Phosphoprotein</keyword>
<keyword evidence="3" id="KW-0805">Transcription regulation</keyword>
<evidence type="ECO:0000313" key="9">
    <source>
        <dbReference type="EMBL" id="RSK49899.1"/>
    </source>
</evidence>
<dbReference type="PROSITE" id="PS50110">
    <property type="entry name" value="RESPONSE_REGULATORY"/>
    <property type="match status" value="1"/>
</dbReference>
<dbReference type="GO" id="GO:0000160">
    <property type="term" value="P:phosphorelay signal transduction system"/>
    <property type="evidence" value="ECO:0007669"/>
    <property type="project" value="InterPro"/>
</dbReference>
<evidence type="ECO:0000259" key="7">
    <source>
        <dbReference type="PROSITE" id="PS50045"/>
    </source>
</evidence>